<dbReference type="EMBL" id="MABQ02000010">
    <property type="protein sequence ID" value="PCD24984.1"/>
    <property type="molecule type" value="Genomic_DNA"/>
</dbReference>
<dbReference type="AlphaFoldDB" id="A0A2H3GDR5"/>
<evidence type="ECO:0000256" key="1">
    <source>
        <dbReference type="ARBA" id="ARBA00022737"/>
    </source>
</evidence>
<dbReference type="InterPro" id="IPR056884">
    <property type="entry name" value="NPHP3-like_N"/>
</dbReference>
<dbReference type="PANTHER" id="PTHR10039:SF5">
    <property type="entry name" value="NACHT DOMAIN-CONTAINING PROTEIN"/>
    <property type="match status" value="1"/>
</dbReference>
<gene>
    <name evidence="4" type="ORF">AU210_014097</name>
</gene>
<dbReference type="InterPro" id="IPR027417">
    <property type="entry name" value="P-loop_NTPase"/>
</dbReference>
<dbReference type="SMART" id="SM00248">
    <property type="entry name" value="ANK"/>
    <property type="match status" value="10"/>
</dbReference>
<dbReference type="SUPFAM" id="SSF52540">
    <property type="entry name" value="P-loop containing nucleoside triphosphate hydrolases"/>
    <property type="match status" value="1"/>
</dbReference>
<dbReference type="Pfam" id="PF12796">
    <property type="entry name" value="Ank_2"/>
    <property type="match status" value="3"/>
</dbReference>
<reference evidence="4 5" key="2">
    <citation type="journal article" date="2017" name="Sci. Rep.">
        <title>A mobile pathogenicity chromosome in Fusarium oxysporum for infection of multiple cucurbit species.</title>
        <authorList>
            <person name="van Dam P."/>
            <person name="Fokkens L."/>
            <person name="Ayukawa Y."/>
            <person name="van der Gragt M."/>
            <person name="Ter Horst A."/>
            <person name="Brankovics B."/>
            <person name="Houterman P.M."/>
            <person name="Arie T."/>
            <person name="Rep M."/>
        </authorList>
    </citation>
    <scope>NUCLEOTIDE SEQUENCE [LARGE SCALE GENOMIC DNA]</scope>
    <source>
        <strain evidence="4 5">Forc016</strain>
    </source>
</reference>
<dbReference type="InterPro" id="IPR036770">
    <property type="entry name" value="Ankyrin_rpt-contain_sf"/>
</dbReference>
<dbReference type="InterPro" id="IPR002110">
    <property type="entry name" value="Ankyrin_rpt"/>
</dbReference>
<feature type="repeat" description="ANK" evidence="2">
    <location>
        <begin position="1029"/>
        <end position="1064"/>
    </location>
</feature>
<feature type="repeat" description="ANK" evidence="2">
    <location>
        <begin position="707"/>
        <end position="741"/>
    </location>
</feature>
<keyword evidence="1" id="KW-0677">Repeat</keyword>
<dbReference type="PROSITE" id="PS50297">
    <property type="entry name" value="ANK_REP_REGION"/>
    <property type="match status" value="3"/>
</dbReference>
<proteinExistence type="predicted"/>
<feature type="repeat" description="ANK" evidence="2">
    <location>
        <begin position="994"/>
        <end position="1028"/>
    </location>
</feature>
<protein>
    <recommendedName>
        <fullName evidence="3">Nephrocystin 3-like N-terminal domain-containing protein</fullName>
    </recommendedName>
</protein>
<feature type="repeat" description="ANK" evidence="2">
    <location>
        <begin position="910"/>
        <end position="942"/>
    </location>
</feature>
<dbReference type="Proteomes" id="UP000219602">
    <property type="component" value="Chromosome 12"/>
</dbReference>
<dbReference type="SUPFAM" id="SSF48403">
    <property type="entry name" value="Ankyrin repeat"/>
    <property type="match status" value="1"/>
</dbReference>
<dbReference type="Gene3D" id="1.25.40.20">
    <property type="entry name" value="Ankyrin repeat-containing domain"/>
    <property type="match status" value="2"/>
</dbReference>
<name>A0A2H3GDR5_FUSOX</name>
<evidence type="ECO:0000259" key="3">
    <source>
        <dbReference type="Pfam" id="PF24883"/>
    </source>
</evidence>
<comment type="caution">
    <text evidence="4">The sequence shown here is derived from an EMBL/GenBank/DDBJ whole genome shotgun (WGS) entry which is preliminary data.</text>
</comment>
<accession>A0A2H3GDR5</accession>
<feature type="repeat" description="ANK" evidence="2">
    <location>
        <begin position="775"/>
        <end position="807"/>
    </location>
</feature>
<dbReference type="Pfam" id="PF24883">
    <property type="entry name" value="NPHP3_N"/>
    <property type="match status" value="1"/>
</dbReference>
<dbReference type="PROSITE" id="PS50088">
    <property type="entry name" value="ANK_REPEAT"/>
    <property type="match status" value="6"/>
</dbReference>
<dbReference type="STRING" id="327505.A0A2H3GDR5"/>
<evidence type="ECO:0000313" key="4">
    <source>
        <dbReference type="EMBL" id="PCD24984.1"/>
    </source>
</evidence>
<dbReference type="Gene3D" id="3.40.50.300">
    <property type="entry name" value="P-loop containing nucleotide triphosphate hydrolases"/>
    <property type="match status" value="1"/>
</dbReference>
<dbReference type="PANTHER" id="PTHR10039">
    <property type="entry name" value="AMELOGENIN"/>
    <property type="match status" value="1"/>
</dbReference>
<feature type="repeat" description="ANK" evidence="2">
    <location>
        <begin position="742"/>
        <end position="774"/>
    </location>
</feature>
<feature type="domain" description="Nephrocystin 3-like N-terminal" evidence="3">
    <location>
        <begin position="107"/>
        <end position="279"/>
    </location>
</feature>
<reference evidence="4 5" key="1">
    <citation type="journal article" date="2016" name="Environ. Microbiol.">
        <title>Effector profiles distinguish formae speciales of Fusarium oxysporum.</title>
        <authorList>
            <person name="van Dam P."/>
            <person name="Fokkens L."/>
            <person name="Schmidt S.M."/>
            <person name="Linmans J.H."/>
            <person name="Kistler H.C."/>
            <person name="Ma L.J."/>
            <person name="Rep M."/>
        </authorList>
    </citation>
    <scope>NUCLEOTIDE SEQUENCE [LARGE SCALE GENOMIC DNA]</scope>
    <source>
        <strain evidence="4 5">Forc016</strain>
    </source>
</reference>
<keyword evidence="2" id="KW-0040">ANK repeat</keyword>
<evidence type="ECO:0000313" key="5">
    <source>
        <dbReference type="Proteomes" id="UP000219602"/>
    </source>
</evidence>
<sequence>MSGPSQLHQAGSEFASTITGHNVDLGNKTLTRRDTAQTINYHNYYGHSTAILDEKACEHRGEKRKCTDEEAEQSRQNNPPLENLLQSLRFNQIDARHDNIKKAHAKTCKWILKRGEYLDWLNPDKVDEHHGFLWIKGKPGAGKSTLMKFILSNARRRMKDKTIISFFFNARGEELEKSTTGMYRSLLLQMLQQLPRLHSLLDPGLILGISENHDWSVEALRTLFEQTLEGLGDSSLVVFIDALDECDESEIRSMVSSFKNLGNLSAAEGVSFQVCLASRHYPHITMPKKIELVLEGQEGHDQDIISYLDSELEIGDSKLAQEVRAQIKEKASGVFMWVVLVSGILQQKYDQGRIHTLKKTIREIPGDLHELFRDILTRDDTNKDELLLCIQWVLFARHPLKPEQLYFAIRSHTECATCKWDRDEIPKDAVGNFILSSSKGLAEVTRAKQGPTVQFIHESVRDFLLKDNGLRVILLEASGDLSAKSHDQLKKCCFEYTQSYWKENGLPAGDSKHQLLETRVVADYEFPFLRYAVQNILYHANAAEEGHISQTRFFGSFPLANWIQHNNVFQGKEVRRHTTGASLLYLLAEYNFGSLIVSHQGSQSCFDIEGERYGAPILAAMATGSRPTVWKLLKRETRDEPATSRLHSLCNEYNMEQRRKSGPGRDFKYNPKWSLLHYILQDQDLVVASFAITYPQAYANMDFRTHGGETVFSVADQQGHDFFAVVKLLVDNGANTELTDKYGRTPLCRAAQKGNAAAVAFLISRGANIEHNSGHGQTPLFYGTLEGNEESMRLLISAGANVATTYHFGQTLLFHAACSSTDSEAKMHLLVAQAVDILKVNDSGDTALTWSLKNGKATKTILQLLIDHGDTIYRTDSMGRTPLMLALNCHLSIFKELIDMGAEIDSVDNEGHSPLLIAVKVKAGDQARLLIESGACTDVFDKLTKRTALSYAVTPRIFDRLTLVYPGRRPTNLNSDVAEALLIHGAAVDAADVTGRTPLSYAAQYGLRKTDFSRLLLDHGADVNRADDSGRTPLSYAAGAYDPVAQHCVQLLLDRGAIPDIVDGIGNTALSYATTDTVRALLSISL</sequence>
<evidence type="ECO:0000256" key="2">
    <source>
        <dbReference type="PROSITE-ProRule" id="PRU00023"/>
    </source>
</evidence>
<organism evidence="4 5">
    <name type="scientific">Fusarium oxysporum f. sp. radicis-cucumerinum</name>
    <dbReference type="NCBI Taxonomy" id="327505"/>
    <lineage>
        <taxon>Eukaryota</taxon>
        <taxon>Fungi</taxon>
        <taxon>Dikarya</taxon>
        <taxon>Ascomycota</taxon>
        <taxon>Pezizomycotina</taxon>
        <taxon>Sordariomycetes</taxon>
        <taxon>Hypocreomycetidae</taxon>
        <taxon>Hypocreales</taxon>
        <taxon>Nectriaceae</taxon>
        <taxon>Fusarium</taxon>
        <taxon>Fusarium oxysporum species complex</taxon>
    </lineage>
</organism>